<dbReference type="Gene3D" id="3.10.450.40">
    <property type="match status" value="1"/>
</dbReference>
<accession>A0A382RXT7</accession>
<name>A0A382RXT7_9ZZZZ</name>
<dbReference type="EMBL" id="UINC01124365">
    <property type="protein sequence ID" value="SVD01461.1"/>
    <property type="molecule type" value="Genomic_DNA"/>
</dbReference>
<organism evidence="1">
    <name type="scientific">marine metagenome</name>
    <dbReference type="NCBI Taxonomy" id="408172"/>
    <lineage>
        <taxon>unclassified sequences</taxon>
        <taxon>metagenomes</taxon>
        <taxon>ecological metagenomes</taxon>
    </lineage>
</organism>
<gene>
    <name evidence="1" type="ORF">METZ01_LOCUS354315</name>
</gene>
<proteinExistence type="predicted"/>
<reference evidence="1" key="1">
    <citation type="submission" date="2018-05" db="EMBL/GenBank/DDBJ databases">
        <authorList>
            <person name="Lanie J.A."/>
            <person name="Ng W.-L."/>
            <person name="Kazmierczak K.M."/>
            <person name="Andrzejewski T.M."/>
            <person name="Davidsen T.M."/>
            <person name="Wayne K.J."/>
            <person name="Tettelin H."/>
            <person name="Glass J.I."/>
            <person name="Rusch D."/>
            <person name="Podicherti R."/>
            <person name="Tsui H.-C.T."/>
            <person name="Winkler M.E."/>
        </authorList>
    </citation>
    <scope>NUCLEOTIDE SEQUENCE</scope>
</reference>
<dbReference type="AlphaFoldDB" id="A0A382RXT7"/>
<sequence>MAIYSQTSKDITKYQGRSWKDLDLNFGINPATKDIRKKSGENALKQSIKNLLMTNRGERLFEP</sequence>
<evidence type="ECO:0000313" key="1">
    <source>
        <dbReference type="EMBL" id="SVD01461.1"/>
    </source>
</evidence>
<feature type="non-terminal residue" evidence="1">
    <location>
        <position position="63"/>
    </location>
</feature>
<protein>
    <submittedName>
        <fullName evidence="1">Uncharacterized protein</fullName>
    </submittedName>
</protein>